<dbReference type="RefSeq" id="WP_149688198.1">
    <property type="nucleotide sequence ID" value="NZ_SDPQ02000001.1"/>
</dbReference>
<dbReference type="GO" id="GO:0004029">
    <property type="term" value="F:aldehyde dehydrogenase (NAD+) activity"/>
    <property type="evidence" value="ECO:0007669"/>
    <property type="project" value="TreeGrafter"/>
</dbReference>
<comment type="caution">
    <text evidence="2">The sequence shown here is derived from an EMBL/GenBank/DDBJ whole genome shotgun (WGS) entry which is preliminary data.</text>
</comment>
<dbReference type="AlphaFoldDB" id="A0A5M4FKI3"/>
<accession>A0A5M4FKI3</accession>
<dbReference type="InterPro" id="IPR036291">
    <property type="entry name" value="NAD(P)-bd_dom_sf"/>
</dbReference>
<keyword evidence="3" id="KW-1185">Reference proteome</keyword>
<evidence type="ECO:0000313" key="2">
    <source>
        <dbReference type="EMBL" id="KAA1400095.1"/>
    </source>
</evidence>
<dbReference type="InterPro" id="IPR001509">
    <property type="entry name" value="Epimerase_deHydtase"/>
</dbReference>
<dbReference type="Pfam" id="PF01370">
    <property type="entry name" value="Epimerase"/>
    <property type="match status" value="1"/>
</dbReference>
<dbReference type="Proteomes" id="UP000380867">
    <property type="component" value="Unassembled WGS sequence"/>
</dbReference>
<proteinExistence type="predicted"/>
<gene>
    <name evidence="2" type="ORF">ESP70_004970</name>
</gene>
<dbReference type="PANTHER" id="PTHR48079:SF6">
    <property type="entry name" value="NAD(P)-BINDING DOMAIN-CONTAINING PROTEIN-RELATED"/>
    <property type="match status" value="1"/>
</dbReference>
<dbReference type="GO" id="GO:0005737">
    <property type="term" value="C:cytoplasm"/>
    <property type="evidence" value="ECO:0007669"/>
    <property type="project" value="TreeGrafter"/>
</dbReference>
<dbReference type="InterPro" id="IPR051783">
    <property type="entry name" value="NAD(P)-dependent_oxidoreduct"/>
</dbReference>
<sequence length="283" mass="29403">MKILLTGGTGFIGSAVLDQLVAAGHRVTAVVRSQKSSLHVQDAGATGIIGDLFNADWLAAELRGHDAAIHTAAGGNEHDAELNDAVIDAAIAAFSGTQKPFVHTGGIWVYGSNPAITEASPLAPPDLTSWRLTGEQRLLESGIKASVVQPGIVYGHGKGIPAMFAGSVDAGSVTLFGGGDQRWTTVHVDDLADLYVRVLEQAPGGRTYVGASGHNPTVRELGEALGEVTPEDPATTIERLGGFGEALLLDQQASGQRAKSELGWQPTRPSLVDELRAGYVEAA</sequence>
<dbReference type="EMBL" id="SDPQ02000001">
    <property type="protein sequence ID" value="KAA1400095.1"/>
    <property type="molecule type" value="Genomic_DNA"/>
</dbReference>
<evidence type="ECO:0000259" key="1">
    <source>
        <dbReference type="Pfam" id="PF01370"/>
    </source>
</evidence>
<dbReference type="PANTHER" id="PTHR48079">
    <property type="entry name" value="PROTEIN YEEZ"/>
    <property type="match status" value="1"/>
</dbReference>
<evidence type="ECO:0000313" key="3">
    <source>
        <dbReference type="Proteomes" id="UP000380867"/>
    </source>
</evidence>
<dbReference type="Gene3D" id="3.40.50.720">
    <property type="entry name" value="NAD(P)-binding Rossmann-like Domain"/>
    <property type="match status" value="1"/>
</dbReference>
<name>A0A5M4FKI3_9ACTN</name>
<dbReference type="SUPFAM" id="SSF51735">
    <property type="entry name" value="NAD(P)-binding Rossmann-fold domains"/>
    <property type="match status" value="1"/>
</dbReference>
<feature type="domain" description="NAD-dependent epimerase/dehydratase" evidence="1">
    <location>
        <begin position="3"/>
        <end position="208"/>
    </location>
</feature>
<reference evidence="2" key="1">
    <citation type="submission" date="2019-09" db="EMBL/GenBank/DDBJ databases">
        <authorList>
            <person name="Li J."/>
        </authorList>
    </citation>
    <scope>NUCLEOTIDE SEQUENCE [LARGE SCALE GENOMIC DNA]</scope>
    <source>
        <strain evidence="2">JCM 14732</strain>
    </source>
</reference>
<dbReference type="OrthoDB" id="9787292at2"/>
<protein>
    <submittedName>
        <fullName evidence="2">NAD-dependent epimerase/dehydratase family protein</fullName>
    </submittedName>
</protein>
<organism evidence="2 3">
    <name type="scientific">Aeromicrobium ginsengisoli</name>
    <dbReference type="NCBI Taxonomy" id="363867"/>
    <lineage>
        <taxon>Bacteria</taxon>
        <taxon>Bacillati</taxon>
        <taxon>Actinomycetota</taxon>
        <taxon>Actinomycetes</taxon>
        <taxon>Propionibacteriales</taxon>
        <taxon>Nocardioidaceae</taxon>
        <taxon>Aeromicrobium</taxon>
    </lineage>
</organism>